<reference evidence="3 4" key="1">
    <citation type="submission" date="2015-12" db="EMBL/GenBank/DDBJ databases">
        <authorList>
            <person name="Shamseldin A."/>
            <person name="Moawad H."/>
            <person name="Abd El-Rahim W.M."/>
            <person name="Sadowsky M.J."/>
        </authorList>
    </citation>
    <scope>NUCLEOTIDE SEQUENCE [LARGE SCALE GENOMIC DNA]</scope>
    <source>
        <strain evidence="3 4">WF1</strain>
    </source>
</reference>
<evidence type="ECO:0000313" key="4">
    <source>
        <dbReference type="Proteomes" id="UP000191980"/>
    </source>
</evidence>
<keyword evidence="4" id="KW-1185">Reference proteome</keyword>
<dbReference type="AlphaFoldDB" id="A0A1V8M9S6"/>
<dbReference type="GO" id="GO:0016491">
    <property type="term" value="F:oxidoreductase activity"/>
    <property type="evidence" value="ECO:0007669"/>
    <property type="project" value="InterPro"/>
</dbReference>
<evidence type="ECO:0000259" key="2">
    <source>
        <dbReference type="Pfam" id="PF04116"/>
    </source>
</evidence>
<evidence type="ECO:0000313" key="3">
    <source>
        <dbReference type="EMBL" id="OQK18268.1"/>
    </source>
</evidence>
<comment type="caution">
    <text evidence="3">The sequence shown here is derived from an EMBL/GenBank/DDBJ whole genome shotgun (WGS) entry which is preliminary data.</text>
</comment>
<sequence>MLLWVLQFCFGLLIANAGEWLIHRYLLHGLGKHPKSFWAYHIYQHHPIAWQLKMLDPGYQKWPELWNSQAKECLVLLIILILNLPFFWLLNGYAWAITMSVFGYYFLHRKAHLDIHWAKIYLPWHYQHHMVNPEANWCISYPLFDCLMKTRNHKHKNK</sequence>
<keyword evidence="1" id="KW-0812">Transmembrane</keyword>
<name>A0A1V8M9S6_9GAMM</name>
<protein>
    <recommendedName>
        <fullName evidence="2">Fatty acid hydroxylase domain-containing protein</fullName>
    </recommendedName>
</protein>
<dbReference type="Pfam" id="PF04116">
    <property type="entry name" value="FA_hydroxylase"/>
    <property type="match status" value="1"/>
</dbReference>
<dbReference type="EMBL" id="LPUF01000001">
    <property type="protein sequence ID" value="OQK18268.1"/>
    <property type="molecule type" value="Genomic_DNA"/>
</dbReference>
<feature type="transmembrane region" description="Helical" evidence="1">
    <location>
        <begin position="74"/>
        <end position="107"/>
    </location>
</feature>
<feature type="domain" description="Fatty acid hydroxylase" evidence="2">
    <location>
        <begin position="9"/>
        <end position="150"/>
    </location>
</feature>
<gene>
    <name evidence="3" type="ORF">AU255_10695</name>
</gene>
<dbReference type="OrthoDB" id="5571491at2"/>
<dbReference type="RefSeq" id="WP_080522873.1">
    <property type="nucleotide sequence ID" value="NZ_LPUF01000001.1"/>
</dbReference>
<proteinExistence type="predicted"/>
<keyword evidence="1" id="KW-1133">Transmembrane helix</keyword>
<dbReference type="InterPro" id="IPR006694">
    <property type="entry name" value="Fatty_acid_hydroxylase"/>
</dbReference>
<keyword evidence="1" id="KW-0472">Membrane</keyword>
<dbReference type="Proteomes" id="UP000191980">
    <property type="component" value="Unassembled WGS sequence"/>
</dbReference>
<organism evidence="3 4">
    <name type="scientific">Methyloprofundus sedimenti</name>
    <dbReference type="NCBI Taxonomy" id="1420851"/>
    <lineage>
        <taxon>Bacteria</taxon>
        <taxon>Pseudomonadati</taxon>
        <taxon>Pseudomonadota</taxon>
        <taxon>Gammaproteobacteria</taxon>
        <taxon>Methylococcales</taxon>
        <taxon>Methylococcaceae</taxon>
        <taxon>Methyloprofundus</taxon>
    </lineage>
</organism>
<accession>A0A1V8M9S6</accession>
<dbReference type="GO" id="GO:0005506">
    <property type="term" value="F:iron ion binding"/>
    <property type="evidence" value="ECO:0007669"/>
    <property type="project" value="InterPro"/>
</dbReference>
<dbReference type="STRING" id="1420851.AU255_10695"/>
<evidence type="ECO:0000256" key="1">
    <source>
        <dbReference type="SAM" id="Phobius"/>
    </source>
</evidence>
<dbReference type="GO" id="GO:0008610">
    <property type="term" value="P:lipid biosynthetic process"/>
    <property type="evidence" value="ECO:0007669"/>
    <property type="project" value="InterPro"/>
</dbReference>